<dbReference type="EMBL" id="MIZA01000024">
    <property type="protein sequence ID" value="OIR16519.1"/>
    <property type="molecule type" value="Genomic_DNA"/>
</dbReference>
<sequence length="239" mass="25821">MSIGDKLSEKLSSFEKYNNKELYHLGSVKLGFTVTGRIVSGTVGFIVIILMLMVTFSSAANSIMVSELGGTKAFTADVSLSEVSGTTISGTLNSEGEFIEFGYVVDDVDWDLISNLRISHVDIQVSWDANGGAGGGRQVTFDVSSQNDTTGQSQNDGGNGGTIVTTWLVNQLPEIVSDTADSPDDFVKSYETSGEWLGGKFTYASESVGSIALNDSIDYTITFTYYMWELENIREIVEV</sequence>
<gene>
    <name evidence="3" type="ORF">BD935_02950</name>
</gene>
<accession>A0A1J5T6M4</accession>
<reference evidence="3 4" key="1">
    <citation type="submission" date="2016-08" db="EMBL/GenBank/DDBJ databases">
        <title>New Insights into Marine Group III Euryarchaeota, from dark to light.</title>
        <authorList>
            <person name="Haro-Moreno J.M."/>
            <person name="Rodriguez-Valera F."/>
            <person name="Lopez-Garcia P."/>
            <person name="Moreira D."/>
            <person name="Martin-Cuadrado A.B."/>
        </authorList>
    </citation>
    <scope>NUCLEOTIDE SEQUENCE [LARGE SCALE GENOMIC DNA]</scope>
    <source>
        <strain evidence="3">CG-Epi1</strain>
    </source>
</reference>
<keyword evidence="2" id="KW-0812">Transmembrane</keyword>
<proteinExistence type="predicted"/>
<keyword evidence="2" id="KW-0472">Membrane</keyword>
<dbReference type="Proteomes" id="UP000183080">
    <property type="component" value="Unassembled WGS sequence"/>
</dbReference>
<organism evidence="3 4">
    <name type="scientific">Marine Group III euryarchaeote CG-Epi1</name>
    <dbReference type="NCBI Taxonomy" id="1888995"/>
    <lineage>
        <taxon>Archaea</taxon>
        <taxon>Methanobacteriati</taxon>
        <taxon>Thermoplasmatota</taxon>
        <taxon>Thermoplasmata</taxon>
        <taxon>Candidatus Thermoprofundales</taxon>
    </lineage>
</organism>
<feature type="region of interest" description="Disordered" evidence="1">
    <location>
        <begin position="141"/>
        <end position="160"/>
    </location>
</feature>
<evidence type="ECO:0000313" key="3">
    <source>
        <dbReference type="EMBL" id="OIR16519.1"/>
    </source>
</evidence>
<dbReference type="STRING" id="1888995.BD935_02950"/>
<evidence type="ECO:0000256" key="1">
    <source>
        <dbReference type="SAM" id="MobiDB-lite"/>
    </source>
</evidence>
<evidence type="ECO:0000313" key="4">
    <source>
        <dbReference type="Proteomes" id="UP000183080"/>
    </source>
</evidence>
<comment type="caution">
    <text evidence="3">The sequence shown here is derived from an EMBL/GenBank/DDBJ whole genome shotgun (WGS) entry which is preliminary data.</text>
</comment>
<keyword evidence="2" id="KW-1133">Transmembrane helix</keyword>
<name>A0A1J5T6M4_9ARCH</name>
<evidence type="ECO:0000256" key="2">
    <source>
        <dbReference type="SAM" id="Phobius"/>
    </source>
</evidence>
<dbReference type="AlphaFoldDB" id="A0A1J5T6M4"/>
<feature type="transmembrane region" description="Helical" evidence="2">
    <location>
        <begin position="38"/>
        <end position="56"/>
    </location>
</feature>
<protein>
    <submittedName>
        <fullName evidence="3">Uncharacterized protein</fullName>
    </submittedName>
</protein>